<proteinExistence type="predicted"/>
<protein>
    <submittedName>
        <fullName evidence="1">Uncharacterized protein</fullName>
    </submittedName>
</protein>
<gene>
    <name evidence="1" type="ORF">ELLFYP34_01507</name>
</gene>
<dbReference type="EMBL" id="CACRTR010000023">
    <property type="protein sequence ID" value="VYU78297.1"/>
    <property type="molecule type" value="Genomic_DNA"/>
</dbReference>
<evidence type="ECO:0000313" key="1">
    <source>
        <dbReference type="EMBL" id="VYU78297.1"/>
    </source>
</evidence>
<reference evidence="1" key="1">
    <citation type="submission" date="2019-11" db="EMBL/GenBank/DDBJ databases">
        <authorList>
            <person name="Feng L."/>
        </authorList>
    </citation>
    <scope>NUCLEOTIDE SEQUENCE</scope>
    <source>
        <strain evidence="1">ElimosumLFYP34</strain>
    </source>
</reference>
<name>A0A6N3HN60_EUBLI</name>
<sequence>MKTDNTIKKEYATWEEFQDRLEHDMAVMNNVEKTRKSRVTIIFKTAVVNGQTGKIEVSFKKQKDRKYTKKPGAMLPGLKHTCQKI</sequence>
<dbReference type="AlphaFoldDB" id="A0A6N3HN60"/>
<organism evidence="1">
    <name type="scientific">Eubacterium limosum</name>
    <dbReference type="NCBI Taxonomy" id="1736"/>
    <lineage>
        <taxon>Bacteria</taxon>
        <taxon>Bacillati</taxon>
        <taxon>Bacillota</taxon>
        <taxon>Clostridia</taxon>
        <taxon>Eubacteriales</taxon>
        <taxon>Eubacteriaceae</taxon>
        <taxon>Eubacterium</taxon>
    </lineage>
</organism>
<accession>A0A6N3HN60</accession>